<dbReference type="EC" id="1.1.1.25" evidence="2 8"/>
<organism evidence="12 13">
    <name type="scientific">Desulfuromusa kysingii</name>
    <dbReference type="NCBI Taxonomy" id="37625"/>
    <lineage>
        <taxon>Bacteria</taxon>
        <taxon>Pseudomonadati</taxon>
        <taxon>Thermodesulfobacteriota</taxon>
        <taxon>Desulfuromonadia</taxon>
        <taxon>Desulfuromonadales</taxon>
        <taxon>Geopsychrobacteraceae</taxon>
        <taxon>Desulfuromusa</taxon>
    </lineage>
</organism>
<evidence type="ECO:0000259" key="10">
    <source>
        <dbReference type="Pfam" id="PF08501"/>
    </source>
</evidence>
<dbReference type="EMBL" id="FNQN01000014">
    <property type="protein sequence ID" value="SEA81471.1"/>
    <property type="molecule type" value="Genomic_DNA"/>
</dbReference>
<feature type="domain" description="Quinate/shikimate 5-dehydrogenase/glutamyl-tRNA reductase" evidence="9">
    <location>
        <begin position="124"/>
        <end position="171"/>
    </location>
</feature>
<feature type="binding site" evidence="8">
    <location>
        <position position="228"/>
    </location>
    <ligand>
        <name>NADP(+)</name>
        <dbReference type="ChEBI" id="CHEBI:58349"/>
    </ligand>
</feature>
<dbReference type="InterPro" id="IPR036291">
    <property type="entry name" value="NAD(P)-bd_dom_sf"/>
</dbReference>
<feature type="domain" description="SDH C-terminal" evidence="11">
    <location>
        <begin position="251"/>
        <end position="280"/>
    </location>
</feature>
<dbReference type="GO" id="GO:0005829">
    <property type="term" value="C:cytosol"/>
    <property type="evidence" value="ECO:0007669"/>
    <property type="project" value="TreeGrafter"/>
</dbReference>
<comment type="caution">
    <text evidence="8">Lacks conserved residue(s) required for the propagation of feature annotation.</text>
</comment>
<gene>
    <name evidence="8" type="primary">aroE</name>
    <name evidence="12" type="ORF">SAMN05660420_03271</name>
</gene>
<feature type="binding site" evidence="8">
    <location>
        <begin position="20"/>
        <end position="22"/>
    </location>
    <ligand>
        <name>shikimate</name>
        <dbReference type="ChEBI" id="CHEBI:36208"/>
    </ligand>
</feature>
<accession>A0A1H4E8T6</accession>
<dbReference type="InterPro" id="IPR011342">
    <property type="entry name" value="Shikimate_DH"/>
</dbReference>
<dbReference type="OrthoDB" id="9792692at2"/>
<dbReference type="SUPFAM" id="SSF53223">
    <property type="entry name" value="Aminoacid dehydrogenase-like, N-terminal domain"/>
    <property type="match status" value="1"/>
</dbReference>
<dbReference type="InterPro" id="IPR022893">
    <property type="entry name" value="Shikimate_DH_fam"/>
</dbReference>
<feature type="binding site" evidence="8">
    <location>
        <position position="258"/>
    </location>
    <ligand>
        <name>shikimate</name>
        <dbReference type="ChEBI" id="CHEBI:36208"/>
    </ligand>
</feature>
<evidence type="ECO:0000256" key="3">
    <source>
        <dbReference type="ARBA" id="ARBA00022605"/>
    </source>
</evidence>
<dbReference type="Proteomes" id="UP000199409">
    <property type="component" value="Unassembled WGS sequence"/>
</dbReference>
<proteinExistence type="inferred from homology"/>
<evidence type="ECO:0000256" key="7">
    <source>
        <dbReference type="ARBA" id="ARBA00049442"/>
    </source>
</evidence>
<dbReference type="GO" id="GO:0008652">
    <property type="term" value="P:amino acid biosynthetic process"/>
    <property type="evidence" value="ECO:0007669"/>
    <property type="project" value="UniProtKB-KW"/>
</dbReference>
<evidence type="ECO:0000256" key="6">
    <source>
        <dbReference type="ARBA" id="ARBA00023141"/>
    </source>
</evidence>
<keyword evidence="3 8" id="KW-0028">Amino-acid biosynthesis</keyword>
<dbReference type="InterPro" id="IPR041121">
    <property type="entry name" value="SDH_C"/>
</dbReference>
<dbReference type="InterPro" id="IPR046346">
    <property type="entry name" value="Aminoacid_DH-like_N_sf"/>
</dbReference>
<dbReference type="GO" id="GO:0009423">
    <property type="term" value="P:chorismate biosynthetic process"/>
    <property type="evidence" value="ECO:0007669"/>
    <property type="project" value="UniProtKB-UniRule"/>
</dbReference>
<evidence type="ECO:0000259" key="9">
    <source>
        <dbReference type="Pfam" id="PF01488"/>
    </source>
</evidence>
<comment type="subunit">
    <text evidence="8">Homodimer.</text>
</comment>
<dbReference type="RefSeq" id="WP_092350824.1">
    <property type="nucleotide sequence ID" value="NZ_FNQN01000014.1"/>
</dbReference>
<evidence type="ECO:0000256" key="4">
    <source>
        <dbReference type="ARBA" id="ARBA00022857"/>
    </source>
</evidence>
<keyword evidence="4 8" id="KW-0521">NADP</keyword>
<feature type="binding site" evidence="8">
    <location>
        <position position="92"/>
    </location>
    <ligand>
        <name>shikimate</name>
        <dbReference type="ChEBI" id="CHEBI:36208"/>
    </ligand>
</feature>
<protein>
    <recommendedName>
        <fullName evidence="2 8">Shikimate dehydrogenase (NADP(+))</fullName>
        <shortName evidence="8">SDH</shortName>
        <ecNumber evidence="2 8">1.1.1.25</ecNumber>
    </recommendedName>
</protein>
<comment type="catalytic activity">
    <reaction evidence="7 8">
        <text>shikimate + NADP(+) = 3-dehydroshikimate + NADPH + H(+)</text>
        <dbReference type="Rhea" id="RHEA:17737"/>
        <dbReference type="ChEBI" id="CHEBI:15378"/>
        <dbReference type="ChEBI" id="CHEBI:16630"/>
        <dbReference type="ChEBI" id="CHEBI:36208"/>
        <dbReference type="ChEBI" id="CHEBI:57783"/>
        <dbReference type="ChEBI" id="CHEBI:58349"/>
        <dbReference type="EC" id="1.1.1.25"/>
    </reaction>
</comment>
<feature type="binding site" evidence="8">
    <location>
        <position position="230"/>
    </location>
    <ligand>
        <name>shikimate</name>
        <dbReference type="ChEBI" id="CHEBI:36208"/>
    </ligand>
</feature>
<feature type="active site" description="Proton acceptor" evidence="8">
    <location>
        <position position="71"/>
    </location>
</feature>
<evidence type="ECO:0000313" key="13">
    <source>
        <dbReference type="Proteomes" id="UP000199409"/>
    </source>
</evidence>
<evidence type="ECO:0000256" key="5">
    <source>
        <dbReference type="ARBA" id="ARBA00023002"/>
    </source>
</evidence>
<dbReference type="HAMAP" id="MF_00222">
    <property type="entry name" value="Shikimate_DH_AroE"/>
    <property type="match status" value="1"/>
</dbReference>
<evidence type="ECO:0000256" key="2">
    <source>
        <dbReference type="ARBA" id="ARBA00012962"/>
    </source>
</evidence>
<comment type="pathway">
    <text evidence="1 8">Metabolic intermediate biosynthesis; chorismate biosynthesis; chorismate from D-erythrose 4-phosphate and phosphoenolpyruvate: step 4/7.</text>
</comment>
<name>A0A1H4E8T6_9BACT</name>
<dbReference type="AlphaFoldDB" id="A0A1H4E8T6"/>
<dbReference type="InterPro" id="IPR013708">
    <property type="entry name" value="Shikimate_DH-bd_N"/>
</dbReference>
<evidence type="ECO:0000256" key="1">
    <source>
        <dbReference type="ARBA" id="ARBA00004871"/>
    </source>
</evidence>
<feature type="binding site" evidence="8">
    <location>
        <position position="67"/>
    </location>
    <ligand>
        <name>shikimate</name>
        <dbReference type="ChEBI" id="CHEBI:36208"/>
    </ligand>
</feature>
<dbReference type="SUPFAM" id="SSF51735">
    <property type="entry name" value="NAD(P)-binding Rossmann-fold domains"/>
    <property type="match status" value="1"/>
</dbReference>
<feature type="binding site" evidence="8">
    <location>
        <begin position="132"/>
        <end position="136"/>
    </location>
    <ligand>
        <name>NADP(+)</name>
        <dbReference type="ChEBI" id="CHEBI:58349"/>
    </ligand>
</feature>
<dbReference type="UniPathway" id="UPA00053">
    <property type="reaction ID" value="UER00087"/>
</dbReference>
<keyword evidence="13" id="KW-1185">Reference proteome</keyword>
<evidence type="ECO:0000256" key="8">
    <source>
        <dbReference type="HAMAP-Rule" id="MF_00222"/>
    </source>
</evidence>
<dbReference type="NCBIfam" id="NF001319">
    <property type="entry name" value="PRK00258.3-3"/>
    <property type="match status" value="1"/>
</dbReference>
<dbReference type="GO" id="GO:0009073">
    <property type="term" value="P:aromatic amino acid family biosynthetic process"/>
    <property type="evidence" value="ECO:0007669"/>
    <property type="project" value="UniProtKB-KW"/>
</dbReference>
<keyword evidence="5 8" id="KW-0560">Oxidoreductase</keyword>
<dbReference type="CDD" id="cd01065">
    <property type="entry name" value="NAD_bind_Shikimate_DH"/>
    <property type="match status" value="1"/>
</dbReference>
<keyword evidence="6 8" id="KW-0057">Aromatic amino acid biosynthesis</keyword>
<evidence type="ECO:0000259" key="11">
    <source>
        <dbReference type="Pfam" id="PF18317"/>
    </source>
</evidence>
<dbReference type="InterPro" id="IPR006151">
    <property type="entry name" value="Shikm_DH/Glu-tRNA_Rdtase"/>
</dbReference>
<feature type="domain" description="Shikimate dehydrogenase substrate binding N-terminal" evidence="10">
    <location>
        <begin position="12"/>
        <end position="94"/>
    </location>
</feature>
<dbReference type="STRING" id="37625.SAMN05660420_03271"/>
<dbReference type="Gene3D" id="3.40.50.10860">
    <property type="entry name" value="Leucine Dehydrogenase, chain A, domain 1"/>
    <property type="match status" value="1"/>
</dbReference>
<dbReference type="PANTHER" id="PTHR21089">
    <property type="entry name" value="SHIKIMATE DEHYDROGENASE"/>
    <property type="match status" value="1"/>
</dbReference>
<feature type="binding site" evidence="8">
    <location>
        <position position="251"/>
    </location>
    <ligand>
        <name>NADP(+)</name>
        <dbReference type="ChEBI" id="CHEBI:58349"/>
    </ligand>
</feature>
<evidence type="ECO:0000313" key="12">
    <source>
        <dbReference type="EMBL" id="SEA81471.1"/>
    </source>
</evidence>
<dbReference type="Gene3D" id="3.40.50.720">
    <property type="entry name" value="NAD(P)-binding Rossmann-like Domain"/>
    <property type="match status" value="1"/>
</dbReference>
<dbReference type="PANTHER" id="PTHR21089:SF1">
    <property type="entry name" value="BIFUNCTIONAL 3-DEHYDROQUINATE DEHYDRATASE_SHIKIMATE DEHYDROGENASE, CHLOROPLASTIC"/>
    <property type="match status" value="1"/>
</dbReference>
<reference evidence="12 13" key="1">
    <citation type="submission" date="2016-10" db="EMBL/GenBank/DDBJ databases">
        <authorList>
            <person name="de Groot N.N."/>
        </authorList>
    </citation>
    <scope>NUCLEOTIDE SEQUENCE [LARGE SCALE GENOMIC DNA]</scope>
    <source>
        <strain evidence="12 13">DSM 7343</strain>
    </source>
</reference>
<dbReference type="GO" id="GO:0004764">
    <property type="term" value="F:shikimate 3-dehydrogenase (NADP+) activity"/>
    <property type="evidence" value="ECO:0007669"/>
    <property type="project" value="UniProtKB-UniRule"/>
</dbReference>
<dbReference type="Pfam" id="PF18317">
    <property type="entry name" value="SDH_C"/>
    <property type="match status" value="1"/>
</dbReference>
<comment type="similarity">
    <text evidence="8">Belongs to the shikimate dehydrogenase family.</text>
</comment>
<sequence>MDISGKSRVYGLLGDPVAHSLSPLMQNHAFQFHAIDAVYTPFHVAPDDLPAAVAGLRALDIAGVNVTIPHKEAILPLLDRIDPAAQLIGAVNTVVNKNGILSGYNTDASGFIKAVQQELTFCPTGRNVVVLGAGGACRACVVALVSAGVKSITVANRHKSRAVELVNDLQLHFPTVDFYAADYLDPFYRQSLSLADLIVNTTSVGLHGESVNFLPLENIKCSALIFDMVYSPSETPLLKNARLAGHLCADGLGMLAAQGEDAFFLWTGIRPPSGFMRKTLVSG</sequence>
<dbReference type="GO" id="GO:0050661">
    <property type="term" value="F:NADP binding"/>
    <property type="evidence" value="ECO:0007669"/>
    <property type="project" value="InterPro"/>
</dbReference>
<dbReference type="NCBIfam" id="TIGR00507">
    <property type="entry name" value="aroE"/>
    <property type="match status" value="1"/>
</dbReference>
<dbReference type="Pfam" id="PF08501">
    <property type="entry name" value="Shikimate_dh_N"/>
    <property type="match status" value="1"/>
</dbReference>
<comment type="function">
    <text evidence="8">Involved in the biosynthesis of the chorismate, which leads to the biosynthesis of aromatic amino acids. Catalyzes the reversible NADPH linked reduction of 3-dehydroshikimate (DHSA) to yield shikimate (SA).</text>
</comment>
<dbReference type="GO" id="GO:0019632">
    <property type="term" value="P:shikimate metabolic process"/>
    <property type="evidence" value="ECO:0007669"/>
    <property type="project" value="InterPro"/>
</dbReference>
<dbReference type="Pfam" id="PF01488">
    <property type="entry name" value="Shikimate_DH"/>
    <property type="match status" value="1"/>
</dbReference>
<feature type="binding site" evidence="8">
    <location>
        <position position="107"/>
    </location>
    <ligand>
        <name>shikimate</name>
        <dbReference type="ChEBI" id="CHEBI:36208"/>
    </ligand>
</feature>